<gene>
    <name evidence="1" type="ORF">E9232_006347</name>
</gene>
<dbReference type="Proteomes" id="UP001262410">
    <property type="component" value="Unassembled WGS sequence"/>
</dbReference>
<sequence length="64" mass="6892">MSFTIAATNSAGAIALELATASDAVNKFQEFQQQGYQRIVVRDNLGRALSLDELLLLMSSDGDD</sequence>
<organism evidence="1 2">
    <name type="scientific">Inquilinus ginsengisoli</name>
    <dbReference type="NCBI Taxonomy" id="363840"/>
    <lineage>
        <taxon>Bacteria</taxon>
        <taxon>Pseudomonadati</taxon>
        <taxon>Pseudomonadota</taxon>
        <taxon>Alphaproteobacteria</taxon>
        <taxon>Rhodospirillales</taxon>
        <taxon>Rhodospirillaceae</taxon>
        <taxon>Inquilinus</taxon>
    </lineage>
</organism>
<keyword evidence="2" id="KW-1185">Reference proteome</keyword>
<accession>A0ABU1K1Y4</accession>
<proteinExistence type="predicted"/>
<protein>
    <submittedName>
        <fullName evidence="1">Uncharacterized protein</fullName>
    </submittedName>
</protein>
<name>A0ABU1K1Y4_9PROT</name>
<evidence type="ECO:0000313" key="2">
    <source>
        <dbReference type="Proteomes" id="UP001262410"/>
    </source>
</evidence>
<dbReference type="RefSeq" id="WP_309801051.1">
    <property type="nucleotide sequence ID" value="NZ_JAVDPW010000014.1"/>
</dbReference>
<comment type="caution">
    <text evidence="1">The sequence shown here is derived from an EMBL/GenBank/DDBJ whole genome shotgun (WGS) entry which is preliminary data.</text>
</comment>
<dbReference type="EMBL" id="JAVDPW010000014">
    <property type="protein sequence ID" value="MDR6293794.1"/>
    <property type="molecule type" value="Genomic_DNA"/>
</dbReference>
<evidence type="ECO:0000313" key="1">
    <source>
        <dbReference type="EMBL" id="MDR6293794.1"/>
    </source>
</evidence>
<reference evidence="1 2" key="1">
    <citation type="submission" date="2023-07" db="EMBL/GenBank/DDBJ databases">
        <title>Sorghum-associated microbial communities from plants grown in Nebraska, USA.</title>
        <authorList>
            <person name="Schachtman D."/>
        </authorList>
    </citation>
    <scope>NUCLEOTIDE SEQUENCE [LARGE SCALE GENOMIC DNA]</scope>
    <source>
        <strain evidence="1 2">584</strain>
    </source>
</reference>